<keyword evidence="3 5" id="KW-0131">Cell cycle</keyword>
<feature type="compositionally biased region" description="Low complexity" evidence="6">
    <location>
        <begin position="36"/>
        <end position="46"/>
    </location>
</feature>
<comment type="subcellular location">
    <subcellularLocation>
        <location evidence="5">Cytoplasm</location>
    </subcellularLocation>
    <text evidence="5">Localizes to the division site, in a FtsZ-dependent manner.</text>
</comment>
<comment type="subunit">
    <text evidence="5">Homodimer. Interacts with FtsZ.</text>
</comment>
<dbReference type="EMBL" id="DVFW01000003">
    <property type="protein sequence ID" value="HIQ79716.1"/>
    <property type="molecule type" value="Genomic_DNA"/>
</dbReference>
<dbReference type="InterPro" id="IPR038594">
    <property type="entry name" value="SepF-like_sf"/>
</dbReference>
<sequence>MAGLVDKFKRMWDAPDDEYDDYDEYSYDDEPEEDYAASSSPAPDYSYQRENAASTPRRNKVVNINATAKLQVVLFKPERFGEETRAIADELIKMHTVVLNLENTNRDMSRRIIDFLSGCAYANKGKIKRIATSTFIIIPNNVDLTGDDLLDELENNGVYF</sequence>
<proteinExistence type="inferred from homology"/>
<dbReference type="AlphaFoldDB" id="A0A9D1CTI4"/>
<reference evidence="7" key="2">
    <citation type="journal article" date="2021" name="PeerJ">
        <title>Extensive microbial diversity within the chicken gut microbiome revealed by metagenomics and culture.</title>
        <authorList>
            <person name="Gilroy R."/>
            <person name="Ravi A."/>
            <person name="Getino M."/>
            <person name="Pursley I."/>
            <person name="Horton D.L."/>
            <person name="Alikhan N.F."/>
            <person name="Baker D."/>
            <person name="Gharbi K."/>
            <person name="Hall N."/>
            <person name="Watson M."/>
            <person name="Adriaenssens E.M."/>
            <person name="Foster-Nyarko E."/>
            <person name="Jarju S."/>
            <person name="Secka A."/>
            <person name="Antonio M."/>
            <person name="Oren A."/>
            <person name="Chaudhuri R.R."/>
            <person name="La Ragione R."/>
            <person name="Hildebrand F."/>
            <person name="Pallen M.J."/>
        </authorList>
    </citation>
    <scope>NUCLEOTIDE SEQUENCE</scope>
    <source>
        <strain evidence="7">ChiSjej1B19-3389</strain>
    </source>
</reference>
<comment type="function">
    <text evidence="4 5">Cell division protein that is part of the divisome complex and is recruited early to the Z-ring. Probably stimulates Z-ring formation, perhaps through the cross-linking of FtsZ protofilaments. Its function overlaps with FtsA.</text>
</comment>
<feature type="region of interest" description="Disordered" evidence="6">
    <location>
        <begin position="14"/>
        <end position="56"/>
    </location>
</feature>
<dbReference type="InterPro" id="IPR007561">
    <property type="entry name" value="Cell_div_SepF/SepF-rel"/>
</dbReference>
<dbReference type="PANTHER" id="PTHR35798">
    <property type="entry name" value="CELL DIVISION PROTEIN SEPF"/>
    <property type="match status" value="1"/>
</dbReference>
<dbReference type="GO" id="GO:0005737">
    <property type="term" value="C:cytoplasm"/>
    <property type="evidence" value="ECO:0007669"/>
    <property type="project" value="UniProtKB-SubCell"/>
</dbReference>
<keyword evidence="5" id="KW-0963">Cytoplasm</keyword>
<keyword evidence="1 5" id="KW-0132">Cell division</keyword>
<dbReference type="PANTHER" id="PTHR35798:SF1">
    <property type="entry name" value="CELL DIVISION PROTEIN SEPF"/>
    <property type="match status" value="1"/>
</dbReference>
<evidence type="ECO:0000256" key="6">
    <source>
        <dbReference type="SAM" id="MobiDB-lite"/>
    </source>
</evidence>
<gene>
    <name evidence="5" type="primary">sepF</name>
    <name evidence="7" type="ORF">IAD32_00335</name>
</gene>
<dbReference type="GO" id="GO:0000917">
    <property type="term" value="P:division septum assembly"/>
    <property type="evidence" value="ECO:0007669"/>
    <property type="project" value="UniProtKB-KW"/>
</dbReference>
<dbReference type="Gene3D" id="3.30.110.150">
    <property type="entry name" value="SepF-like protein"/>
    <property type="match status" value="1"/>
</dbReference>
<dbReference type="InterPro" id="IPR023052">
    <property type="entry name" value="Cell_div_SepF"/>
</dbReference>
<feature type="compositionally biased region" description="Acidic residues" evidence="6">
    <location>
        <begin position="14"/>
        <end position="35"/>
    </location>
</feature>
<comment type="similarity">
    <text evidence="5">Belongs to the SepF family.</text>
</comment>
<evidence type="ECO:0000256" key="5">
    <source>
        <dbReference type="HAMAP-Rule" id="MF_01197"/>
    </source>
</evidence>
<name>A0A9D1CTI4_9FIRM</name>
<evidence type="ECO:0000313" key="8">
    <source>
        <dbReference type="Proteomes" id="UP000886787"/>
    </source>
</evidence>
<evidence type="ECO:0000256" key="2">
    <source>
        <dbReference type="ARBA" id="ARBA00023210"/>
    </source>
</evidence>
<dbReference type="GO" id="GO:0043093">
    <property type="term" value="P:FtsZ-dependent cytokinesis"/>
    <property type="evidence" value="ECO:0007669"/>
    <property type="project" value="UniProtKB-UniRule"/>
</dbReference>
<keyword evidence="2 5" id="KW-0717">Septation</keyword>
<dbReference type="Pfam" id="PF04472">
    <property type="entry name" value="SepF"/>
    <property type="match status" value="1"/>
</dbReference>
<evidence type="ECO:0000313" key="7">
    <source>
        <dbReference type="EMBL" id="HIQ79716.1"/>
    </source>
</evidence>
<evidence type="ECO:0000256" key="3">
    <source>
        <dbReference type="ARBA" id="ARBA00023306"/>
    </source>
</evidence>
<comment type="caution">
    <text evidence="7">The sequence shown here is derived from an EMBL/GenBank/DDBJ whole genome shotgun (WGS) entry which is preliminary data.</text>
</comment>
<evidence type="ECO:0000256" key="1">
    <source>
        <dbReference type="ARBA" id="ARBA00022618"/>
    </source>
</evidence>
<organism evidence="7 8">
    <name type="scientific">Candidatus Scatavimonas merdigallinarum</name>
    <dbReference type="NCBI Taxonomy" id="2840914"/>
    <lineage>
        <taxon>Bacteria</taxon>
        <taxon>Bacillati</taxon>
        <taxon>Bacillota</taxon>
        <taxon>Clostridia</taxon>
        <taxon>Eubacteriales</taxon>
        <taxon>Oscillospiraceae</taxon>
        <taxon>Oscillospiraceae incertae sedis</taxon>
        <taxon>Candidatus Scatavimonas</taxon>
    </lineage>
</organism>
<accession>A0A9D1CTI4</accession>
<dbReference type="Proteomes" id="UP000886787">
    <property type="component" value="Unassembled WGS sequence"/>
</dbReference>
<reference evidence="7" key="1">
    <citation type="submission" date="2020-10" db="EMBL/GenBank/DDBJ databases">
        <authorList>
            <person name="Gilroy R."/>
        </authorList>
    </citation>
    <scope>NUCLEOTIDE SEQUENCE</scope>
    <source>
        <strain evidence="7">ChiSjej1B19-3389</strain>
    </source>
</reference>
<protein>
    <recommendedName>
        <fullName evidence="5">Cell division protein SepF</fullName>
    </recommendedName>
</protein>
<evidence type="ECO:0000256" key="4">
    <source>
        <dbReference type="ARBA" id="ARBA00044936"/>
    </source>
</evidence>
<dbReference type="HAMAP" id="MF_01197">
    <property type="entry name" value="SepF"/>
    <property type="match status" value="1"/>
</dbReference>